<gene>
    <name evidence="2" type="ORF">CMEL01_03155</name>
</gene>
<keyword evidence="3" id="KW-1185">Reference proteome</keyword>
<comment type="caution">
    <text evidence="2">The sequence shown here is derived from an EMBL/GenBank/DDBJ whole genome shotgun (WGS) entry which is preliminary data.</text>
</comment>
<feature type="non-terminal residue" evidence="2">
    <location>
        <position position="1"/>
    </location>
</feature>
<protein>
    <submittedName>
        <fullName evidence="2">Uncharacterized protein</fullName>
    </submittedName>
</protein>
<proteinExistence type="predicted"/>
<organism evidence="2 3">
    <name type="scientific">Colletotrichum melonis</name>
    <dbReference type="NCBI Taxonomy" id="1209925"/>
    <lineage>
        <taxon>Eukaryota</taxon>
        <taxon>Fungi</taxon>
        <taxon>Dikarya</taxon>
        <taxon>Ascomycota</taxon>
        <taxon>Pezizomycotina</taxon>
        <taxon>Sordariomycetes</taxon>
        <taxon>Hypocreomycetidae</taxon>
        <taxon>Glomerellales</taxon>
        <taxon>Glomerellaceae</taxon>
        <taxon>Colletotrichum</taxon>
        <taxon>Colletotrichum acutatum species complex</taxon>
    </lineage>
</organism>
<dbReference type="Proteomes" id="UP001239795">
    <property type="component" value="Unassembled WGS sequence"/>
</dbReference>
<evidence type="ECO:0000256" key="1">
    <source>
        <dbReference type="SAM" id="MobiDB-lite"/>
    </source>
</evidence>
<reference evidence="2 3" key="1">
    <citation type="submission" date="2016-10" db="EMBL/GenBank/DDBJ databases">
        <title>The genome sequence of Colletotrichum fioriniae PJ7.</title>
        <authorList>
            <person name="Baroncelli R."/>
        </authorList>
    </citation>
    <scope>NUCLEOTIDE SEQUENCE [LARGE SCALE GENOMIC DNA]</scope>
    <source>
        <strain evidence="2">Col 31</strain>
    </source>
</reference>
<evidence type="ECO:0000313" key="2">
    <source>
        <dbReference type="EMBL" id="KAK1460156.1"/>
    </source>
</evidence>
<evidence type="ECO:0000313" key="3">
    <source>
        <dbReference type="Proteomes" id="UP001239795"/>
    </source>
</evidence>
<dbReference type="AlphaFoldDB" id="A0AAI9UN31"/>
<sequence length="114" mass="12468">QQDAEGKLLGLSSSKKARARRQSLGAGRGNLADRTCLDLDSLLPEAHRVSAHWFVGVLVGGSKSRSEYGATMPCLPPITSLHGSPDFHAALGRTWLDSQDLRNCRFSRPWARQI</sequence>
<feature type="region of interest" description="Disordered" evidence="1">
    <location>
        <begin position="1"/>
        <end position="25"/>
    </location>
</feature>
<dbReference type="EMBL" id="MLGG01000013">
    <property type="protein sequence ID" value="KAK1460156.1"/>
    <property type="molecule type" value="Genomic_DNA"/>
</dbReference>
<accession>A0AAI9UN31</accession>
<name>A0AAI9UN31_9PEZI</name>